<dbReference type="GO" id="GO:0030677">
    <property type="term" value="C:ribonuclease P complex"/>
    <property type="evidence" value="ECO:0007669"/>
    <property type="project" value="TreeGrafter"/>
</dbReference>
<dbReference type="GO" id="GO:0001682">
    <property type="term" value="P:tRNA 5'-leader removal"/>
    <property type="evidence" value="ECO:0007669"/>
    <property type="project" value="UniProtKB-UniRule"/>
</dbReference>
<dbReference type="GO" id="GO:0004526">
    <property type="term" value="F:ribonuclease P activity"/>
    <property type="evidence" value="ECO:0007669"/>
    <property type="project" value="UniProtKB-UniRule"/>
</dbReference>
<evidence type="ECO:0000256" key="6">
    <source>
        <dbReference type="HAMAP-Rule" id="MF_00227"/>
    </source>
</evidence>
<dbReference type="GO" id="GO:0042781">
    <property type="term" value="F:3'-tRNA processing endoribonuclease activity"/>
    <property type="evidence" value="ECO:0007669"/>
    <property type="project" value="TreeGrafter"/>
</dbReference>
<proteinExistence type="inferred from homology"/>
<dbReference type="AlphaFoldDB" id="A0A1F7Z4F2"/>
<dbReference type="Proteomes" id="UP000177169">
    <property type="component" value="Unassembled WGS sequence"/>
</dbReference>
<comment type="catalytic activity">
    <reaction evidence="6">
        <text>Endonucleolytic cleavage of RNA, removing 5'-extranucleotides from tRNA precursor.</text>
        <dbReference type="EC" id="3.1.26.5"/>
    </reaction>
</comment>
<dbReference type="PANTHER" id="PTHR33992:SF1">
    <property type="entry name" value="RIBONUCLEASE P PROTEIN COMPONENT"/>
    <property type="match status" value="1"/>
</dbReference>
<dbReference type="STRING" id="1802505.A3D01_03365"/>
<keyword evidence="1 6" id="KW-0819">tRNA processing</keyword>
<dbReference type="InterPro" id="IPR000100">
    <property type="entry name" value="RNase_P"/>
</dbReference>
<comment type="similarity">
    <text evidence="6">Belongs to the RnpA family.</text>
</comment>
<accession>A0A1F7Z4F2</accession>
<dbReference type="Pfam" id="PF00825">
    <property type="entry name" value="Ribonuclease_P"/>
    <property type="match status" value="1"/>
</dbReference>
<dbReference type="InterPro" id="IPR014721">
    <property type="entry name" value="Ribsml_uS5_D2-typ_fold_subgr"/>
</dbReference>
<dbReference type="EMBL" id="MGGR01000005">
    <property type="protein sequence ID" value="OGM34553.1"/>
    <property type="molecule type" value="Genomic_DNA"/>
</dbReference>
<reference evidence="8 9" key="1">
    <citation type="journal article" date="2016" name="Nat. Commun.">
        <title>Thousands of microbial genomes shed light on interconnected biogeochemical processes in an aquifer system.</title>
        <authorList>
            <person name="Anantharaman K."/>
            <person name="Brown C.T."/>
            <person name="Hug L.A."/>
            <person name="Sharon I."/>
            <person name="Castelle C.J."/>
            <person name="Probst A.J."/>
            <person name="Thomas B.C."/>
            <person name="Singh A."/>
            <person name="Wilkins M.J."/>
            <person name="Karaoz U."/>
            <person name="Brodie E.L."/>
            <person name="Williams K.H."/>
            <person name="Hubbard S.S."/>
            <person name="Banfield J.F."/>
        </authorList>
    </citation>
    <scope>NUCLEOTIDE SEQUENCE [LARGE SCALE GENOMIC DNA]</scope>
</reference>
<evidence type="ECO:0000256" key="4">
    <source>
        <dbReference type="ARBA" id="ARBA00022801"/>
    </source>
</evidence>
<evidence type="ECO:0000256" key="2">
    <source>
        <dbReference type="ARBA" id="ARBA00022722"/>
    </source>
</evidence>
<evidence type="ECO:0000256" key="7">
    <source>
        <dbReference type="NCBIfam" id="TIGR00188"/>
    </source>
</evidence>
<keyword evidence="2 6" id="KW-0540">Nuclease</keyword>
<dbReference type="HAMAP" id="MF_00227">
    <property type="entry name" value="RNase_P"/>
    <property type="match status" value="1"/>
</dbReference>
<evidence type="ECO:0000313" key="9">
    <source>
        <dbReference type="Proteomes" id="UP000177169"/>
    </source>
</evidence>
<evidence type="ECO:0000256" key="3">
    <source>
        <dbReference type="ARBA" id="ARBA00022759"/>
    </source>
</evidence>
<keyword evidence="5 6" id="KW-0694">RNA-binding</keyword>
<dbReference type="EC" id="3.1.26.5" evidence="6 7"/>
<evidence type="ECO:0000256" key="5">
    <source>
        <dbReference type="ARBA" id="ARBA00022884"/>
    </source>
</evidence>
<comment type="subunit">
    <text evidence="6">Consists of a catalytic RNA component (M1 or rnpB) and a protein subunit.</text>
</comment>
<comment type="caution">
    <text evidence="8">The sequence shown here is derived from an EMBL/GenBank/DDBJ whole genome shotgun (WGS) entry which is preliminary data.</text>
</comment>
<keyword evidence="4 6" id="KW-0378">Hydrolase</keyword>
<dbReference type="GO" id="GO:0000049">
    <property type="term" value="F:tRNA binding"/>
    <property type="evidence" value="ECO:0007669"/>
    <property type="project" value="UniProtKB-UniRule"/>
</dbReference>
<protein>
    <recommendedName>
        <fullName evidence="6 7">Ribonuclease P protein component</fullName>
        <shortName evidence="6">RNase P protein</shortName>
        <shortName evidence="6">RNaseP protein</shortName>
        <ecNumber evidence="6 7">3.1.26.5</ecNumber>
    </recommendedName>
    <alternativeName>
        <fullName evidence="6">Protein C5</fullName>
    </alternativeName>
</protein>
<gene>
    <name evidence="6" type="primary">rnpA</name>
    <name evidence="8" type="ORF">A3D01_03365</name>
</gene>
<dbReference type="SUPFAM" id="SSF54211">
    <property type="entry name" value="Ribosomal protein S5 domain 2-like"/>
    <property type="match status" value="1"/>
</dbReference>
<organism evidence="8 9">
    <name type="scientific">Candidatus Woesebacteria bacterium RIFCSPHIGHO2_02_FULL_39_13</name>
    <dbReference type="NCBI Taxonomy" id="1802505"/>
    <lineage>
        <taxon>Bacteria</taxon>
        <taxon>Candidatus Woeseibacteriota</taxon>
    </lineage>
</organism>
<sequence>MLTREYKLHRKDEFERVKQKGKVFQSENFGARVLKRSDKGKPRFGFIISTKISKMAVHRNRVMRAFNEAMRQNLIMIPKGYDFVFLVKRGIMKKTVEEIMTEIKSFLQRAEFLD</sequence>
<dbReference type="PANTHER" id="PTHR33992">
    <property type="entry name" value="RIBONUCLEASE P PROTEIN COMPONENT"/>
    <property type="match status" value="1"/>
</dbReference>
<keyword evidence="3 6" id="KW-0255">Endonuclease</keyword>
<comment type="function">
    <text evidence="6">RNaseP catalyzes the removal of the 5'-leader sequence from pre-tRNA to produce the mature 5'-terminus. It can also cleave other RNA substrates such as 4.5S RNA. The protein component plays an auxiliary but essential role in vivo by binding to the 5'-leader sequence and broadening the substrate specificity of the ribozyme.</text>
</comment>
<name>A0A1F7Z4F2_9BACT</name>
<dbReference type="NCBIfam" id="TIGR00188">
    <property type="entry name" value="rnpA"/>
    <property type="match status" value="1"/>
</dbReference>
<dbReference type="InterPro" id="IPR020568">
    <property type="entry name" value="Ribosomal_Su5_D2-typ_SF"/>
</dbReference>
<evidence type="ECO:0000256" key="1">
    <source>
        <dbReference type="ARBA" id="ARBA00022694"/>
    </source>
</evidence>
<dbReference type="Gene3D" id="3.30.230.10">
    <property type="match status" value="1"/>
</dbReference>
<evidence type="ECO:0000313" key="8">
    <source>
        <dbReference type="EMBL" id="OGM34553.1"/>
    </source>
</evidence>